<dbReference type="EMBL" id="JAPFQN010000004">
    <property type="protein sequence ID" value="MCX2743755.1"/>
    <property type="molecule type" value="Genomic_DNA"/>
</dbReference>
<evidence type="ECO:0000313" key="1">
    <source>
        <dbReference type="EMBL" id="MCX2743755.1"/>
    </source>
</evidence>
<protein>
    <submittedName>
        <fullName evidence="1">Uncharacterized protein</fullName>
    </submittedName>
</protein>
<gene>
    <name evidence="1" type="ORF">OO013_07760</name>
</gene>
<dbReference type="RefSeq" id="WP_266056162.1">
    <property type="nucleotide sequence ID" value="NZ_JAPFQN010000004.1"/>
</dbReference>
<proteinExistence type="predicted"/>
<dbReference type="Proteomes" id="UP001209885">
    <property type="component" value="Unassembled WGS sequence"/>
</dbReference>
<keyword evidence="2" id="KW-1185">Reference proteome</keyword>
<comment type="caution">
    <text evidence="1">The sequence shown here is derived from an EMBL/GenBank/DDBJ whole genome shotgun (WGS) entry which is preliminary data.</text>
</comment>
<accession>A0ABT3RRE0</accession>
<name>A0ABT3RRE0_9BACT</name>
<evidence type="ECO:0000313" key="2">
    <source>
        <dbReference type="Proteomes" id="UP001209885"/>
    </source>
</evidence>
<sequence length="62" mass="7468">MKLKDKYRIKMDNPEDWLGYTMKPNKIEGTSIRFYHTNRDDFDKTNIDSLIQMELNSVNIKL</sequence>
<organism evidence="1 2">
    <name type="scientific">Mangrovivirga halotolerans</name>
    <dbReference type="NCBI Taxonomy" id="2993936"/>
    <lineage>
        <taxon>Bacteria</taxon>
        <taxon>Pseudomonadati</taxon>
        <taxon>Bacteroidota</taxon>
        <taxon>Cytophagia</taxon>
        <taxon>Cytophagales</taxon>
        <taxon>Mangrovivirgaceae</taxon>
        <taxon>Mangrovivirga</taxon>
    </lineage>
</organism>
<reference evidence="1 2" key="1">
    <citation type="submission" date="2022-11" db="EMBL/GenBank/DDBJ databases">
        <title>The characterization of three novel Bacteroidetes species and genomic analysis of their roles in tidal elemental geochemical cycles.</title>
        <authorList>
            <person name="Ma K."/>
        </authorList>
    </citation>
    <scope>NUCLEOTIDE SEQUENCE [LARGE SCALE GENOMIC DNA]</scope>
    <source>
        <strain evidence="1 2">M17</strain>
    </source>
</reference>